<sequence length="108" mass="12035">MADVLRFPARKPALTLAVDNTVSAMDVHELRRLNELEHTANYLKAALIRIDMELHGLCLPQEGIRKASPSIKAALFHVLTLDGCREKDRALRNMLAAEDDAQDSEASR</sequence>
<dbReference type="RefSeq" id="WP_306834411.1">
    <property type="nucleotide sequence ID" value="NZ_JAUSRF010000006.1"/>
</dbReference>
<organism evidence="1 2">
    <name type="scientific">Neorhizobium huautlense</name>
    <dbReference type="NCBI Taxonomy" id="67774"/>
    <lineage>
        <taxon>Bacteria</taxon>
        <taxon>Pseudomonadati</taxon>
        <taxon>Pseudomonadota</taxon>
        <taxon>Alphaproteobacteria</taxon>
        <taxon>Hyphomicrobiales</taxon>
        <taxon>Rhizobiaceae</taxon>
        <taxon>Rhizobium/Agrobacterium group</taxon>
        <taxon>Neorhizobium</taxon>
    </lineage>
</organism>
<name>A0ABT9PTY8_9HYPH</name>
<reference evidence="1 2" key="1">
    <citation type="submission" date="2023-07" db="EMBL/GenBank/DDBJ databases">
        <title>Sorghum-associated microbial communities from plants grown in Nebraska, USA.</title>
        <authorList>
            <person name="Schachtman D."/>
        </authorList>
    </citation>
    <scope>NUCLEOTIDE SEQUENCE [LARGE SCALE GENOMIC DNA]</scope>
    <source>
        <strain evidence="1 2">DS1307</strain>
    </source>
</reference>
<accession>A0ABT9PTY8</accession>
<gene>
    <name evidence="1" type="ORF">J2T09_002325</name>
</gene>
<protein>
    <submittedName>
        <fullName evidence="1">Uncharacterized protein</fullName>
    </submittedName>
</protein>
<comment type="caution">
    <text evidence="1">The sequence shown here is derived from an EMBL/GenBank/DDBJ whole genome shotgun (WGS) entry which is preliminary data.</text>
</comment>
<evidence type="ECO:0000313" key="1">
    <source>
        <dbReference type="EMBL" id="MDP9837573.1"/>
    </source>
</evidence>
<proteinExistence type="predicted"/>
<dbReference type="EMBL" id="JAUSRF010000006">
    <property type="protein sequence ID" value="MDP9837573.1"/>
    <property type="molecule type" value="Genomic_DNA"/>
</dbReference>
<dbReference type="Proteomes" id="UP001241472">
    <property type="component" value="Unassembled WGS sequence"/>
</dbReference>
<evidence type="ECO:0000313" key="2">
    <source>
        <dbReference type="Proteomes" id="UP001241472"/>
    </source>
</evidence>
<keyword evidence="2" id="KW-1185">Reference proteome</keyword>